<dbReference type="AlphaFoldDB" id="A0A6V8IAK7"/>
<accession>A0A6V8IAK7</accession>
<evidence type="ECO:0000313" key="2">
    <source>
        <dbReference type="EMBL" id="GFE94610.1"/>
    </source>
</evidence>
<feature type="domain" description="DUF2268" evidence="1">
    <location>
        <begin position="46"/>
        <end position="227"/>
    </location>
</feature>
<dbReference type="OrthoDB" id="69012at2"/>
<protein>
    <recommendedName>
        <fullName evidence="1">DUF2268 domain-containing protein</fullName>
    </recommendedName>
</protein>
<dbReference type="InterPro" id="IPR018728">
    <property type="entry name" value="DUF2268"/>
</dbReference>
<dbReference type="Proteomes" id="UP000548726">
    <property type="component" value="Unassembled WGS sequence"/>
</dbReference>
<dbReference type="Pfam" id="PF10026">
    <property type="entry name" value="DUF2268"/>
    <property type="match status" value="1"/>
</dbReference>
<evidence type="ECO:0000259" key="1">
    <source>
        <dbReference type="Pfam" id="PF10026"/>
    </source>
</evidence>
<dbReference type="EMBL" id="BLJP01000015">
    <property type="protein sequence ID" value="GFE94610.1"/>
    <property type="molecule type" value="Genomic_DNA"/>
</dbReference>
<keyword evidence="3" id="KW-1185">Reference proteome</keyword>
<name>A0A6V8IAK7_9PROT</name>
<comment type="caution">
    <text evidence="2">The sequence shown here is derived from an EMBL/GenBank/DDBJ whole genome shotgun (WGS) entry which is preliminary data.</text>
</comment>
<dbReference type="RefSeq" id="WP_086655128.1">
    <property type="nucleotide sequence ID" value="NZ_BLJP01000015.1"/>
</dbReference>
<proteinExistence type="predicted"/>
<gene>
    <name evidence="2" type="ORF">DmAi_26690</name>
</gene>
<organism evidence="2 3">
    <name type="scientific">Acetobacter persici</name>
    <dbReference type="NCBI Taxonomy" id="1076596"/>
    <lineage>
        <taxon>Bacteria</taxon>
        <taxon>Pseudomonadati</taxon>
        <taxon>Pseudomonadota</taxon>
        <taxon>Alphaproteobacteria</taxon>
        <taxon>Acetobacterales</taxon>
        <taxon>Acetobacteraceae</taxon>
        <taxon>Acetobacter</taxon>
    </lineage>
</organism>
<sequence length="242" mass="26701">MTVRCSHQPLLKLSPETGPESHKIWTVHWLEASGSLNAHRAPIMDALHAAYTALSHHVQLPEIDVLIQRAEGRTIPEFGLSGRAYRANLFALSVDPDNPNFAKSLLDGTLTRQIIHEAHHCFRMAGPGYGRTLGEALVSEGLAGRFVQHVLHSQPEPWEAALPVSDLKTFGVQASTLSKTQYDHARWFFGRGPLPRWFGYTLGYEIVGDWLLNTHPEAVDWINIPADIPLAAAITSGLIGPE</sequence>
<reference evidence="2 3" key="1">
    <citation type="journal article" date="2020" name="Cell Rep.">
        <title>Local necrotic cells trigger systemic immune activation via gut microbiome dysbiosis in Drosophila.</title>
        <authorList>
            <person name="Kosakamoto H."/>
            <person name="Yamauchi T."/>
            <person name="Akuzawa-Tokita Y."/>
            <person name="Nishimura K."/>
            <person name="Soga T."/>
            <person name="Murakami T."/>
            <person name="Mori H."/>
            <person name="Yamamoto K."/>
            <person name="Miyazaki R."/>
            <person name="Koto A."/>
            <person name="Miura M."/>
            <person name="Obata F."/>
        </authorList>
    </citation>
    <scope>NUCLEOTIDE SEQUENCE [LARGE SCALE GENOMIC DNA]</scope>
    <source>
        <strain evidence="2 3">Ai</strain>
    </source>
</reference>
<evidence type="ECO:0000313" key="3">
    <source>
        <dbReference type="Proteomes" id="UP000548726"/>
    </source>
</evidence>